<name>A0A8J7RRA0_9BACT</name>
<evidence type="ECO:0000313" key="2">
    <source>
        <dbReference type="EMBL" id="MBP3191517.1"/>
    </source>
</evidence>
<keyword evidence="1" id="KW-0732">Signal</keyword>
<proteinExistence type="predicted"/>
<gene>
    <name evidence="2" type="ORF">NATSA_02455</name>
</gene>
<dbReference type="Proteomes" id="UP000673975">
    <property type="component" value="Unassembled WGS sequence"/>
</dbReference>
<dbReference type="AlphaFoldDB" id="A0A8J7RRA0"/>
<feature type="signal peptide" evidence="1">
    <location>
        <begin position="1"/>
        <end position="21"/>
    </location>
</feature>
<evidence type="ECO:0000256" key="1">
    <source>
        <dbReference type="SAM" id="SignalP"/>
    </source>
</evidence>
<dbReference type="Gene3D" id="2.40.160.60">
    <property type="entry name" value="Outer membrane protein transport protein (OMPP1/FadL/TodX)"/>
    <property type="match status" value="1"/>
</dbReference>
<reference evidence="2" key="1">
    <citation type="submission" date="2021-02" db="EMBL/GenBank/DDBJ databases">
        <title>Natronogracilivirga saccharolytica gen. nov. sp. nov. a new anaerobic, haloalkiliphilic carbohydrate-fermenting bacterium from soda lake and proposing of Cyclonatronumiaceae fam. nov. in the phylum Balneolaeota.</title>
        <authorList>
            <person name="Zhilina T.N."/>
            <person name="Sorokin D.Y."/>
            <person name="Zavarzina D.G."/>
            <person name="Toshchakov S.V."/>
            <person name="Kublanov I.V."/>
        </authorList>
    </citation>
    <scope>NUCLEOTIDE SEQUENCE</scope>
    <source>
        <strain evidence="2">Z-1702</strain>
    </source>
</reference>
<accession>A0A8J7RRA0</accession>
<protein>
    <submittedName>
        <fullName evidence="2">PorV/PorQ family protein</fullName>
    </submittedName>
</protein>
<dbReference type="EMBL" id="JAFIDN010000002">
    <property type="protein sequence ID" value="MBP3191517.1"/>
    <property type="molecule type" value="Genomic_DNA"/>
</dbReference>
<dbReference type="NCBIfam" id="NF033709">
    <property type="entry name" value="PorV_fam"/>
    <property type="match status" value="1"/>
</dbReference>
<evidence type="ECO:0000313" key="3">
    <source>
        <dbReference type="Proteomes" id="UP000673975"/>
    </source>
</evidence>
<comment type="caution">
    <text evidence="2">The sequence shown here is derived from an EMBL/GenBank/DDBJ whole genome shotgun (WGS) entry which is preliminary data.</text>
</comment>
<organism evidence="2 3">
    <name type="scientific">Natronogracilivirga saccharolytica</name>
    <dbReference type="NCBI Taxonomy" id="2812953"/>
    <lineage>
        <taxon>Bacteria</taxon>
        <taxon>Pseudomonadati</taxon>
        <taxon>Balneolota</taxon>
        <taxon>Balneolia</taxon>
        <taxon>Balneolales</taxon>
        <taxon>Cyclonatronaceae</taxon>
        <taxon>Natronogracilivirga</taxon>
    </lineage>
</organism>
<keyword evidence="3" id="KW-1185">Reference proteome</keyword>
<feature type="chain" id="PRO_5035219473" evidence="1">
    <location>
        <begin position="22"/>
        <end position="361"/>
    </location>
</feature>
<sequence>MTLRNSLLATLLLFIALPAYSQGFEQAKYGGDFLSVGGGARPLGMGSAYTSVTNDVLSGYWNPAGLSGIEDWQFAYMHSERFAGVVGYDYGAVAIPISGSDGVAAVSFFRQGVDGIKNTLHAWDPEQNRPRSDPESYMREFSTADMAFFLSYANRFSSEWHWGVSAKVLNSRLGPFADAWGYSIDAGVQMRGERYQFGVNVMNLTTLMKFWSVDHSELEALESFINPETGEPETLPEGTNEYVRPSIKIGGSRIFKFGDYLLTTAFDTDILFEGRRTYYINLGDVSFQPHLGAELGYKDVVFVRAGITDVHIDDENDVFVSPTLGSGLKIGAFSVDYGFSSFAGIASDLGFTHRISLQLTL</sequence>